<feature type="compositionally biased region" description="Polar residues" evidence="1">
    <location>
        <begin position="1"/>
        <end position="11"/>
    </location>
</feature>
<gene>
    <name evidence="2" type="ORF">ALC56_07069</name>
</gene>
<reference evidence="2 3" key="1">
    <citation type="submission" date="2016-03" db="EMBL/GenBank/DDBJ databases">
        <title>Trachymyrmex septentrionalis WGS genome.</title>
        <authorList>
            <person name="Nygaard S."/>
            <person name="Hu H."/>
            <person name="Boomsma J."/>
            <person name="Zhang G."/>
        </authorList>
    </citation>
    <scope>NUCLEOTIDE SEQUENCE [LARGE SCALE GENOMIC DNA]</scope>
    <source>
        <strain evidence="2">Tsep2-gDNA-1</strain>
        <tissue evidence="2">Whole body</tissue>
    </source>
</reference>
<dbReference type="AlphaFoldDB" id="A0A195FDX4"/>
<evidence type="ECO:0000313" key="3">
    <source>
        <dbReference type="Proteomes" id="UP000078541"/>
    </source>
</evidence>
<dbReference type="EMBL" id="KQ981656">
    <property type="protein sequence ID" value="KYN38586.1"/>
    <property type="molecule type" value="Genomic_DNA"/>
</dbReference>
<sequence>MSMSVRDTSSVRGHVESDGAPLGSSRSVNGTRLRPTGPRQRGCRIIASLQRRDSMDRSRGRFAAIWESPIADNRRSSSDVAARMDGKSRVISGANTLSRAGTPISLAQGPPRRVSGRAGVKGVVTCAI</sequence>
<feature type="region of interest" description="Disordered" evidence="1">
    <location>
        <begin position="1"/>
        <end position="41"/>
    </location>
</feature>
<organism evidence="2 3">
    <name type="scientific">Trachymyrmex septentrionalis</name>
    <dbReference type="NCBI Taxonomy" id="34720"/>
    <lineage>
        <taxon>Eukaryota</taxon>
        <taxon>Metazoa</taxon>
        <taxon>Ecdysozoa</taxon>
        <taxon>Arthropoda</taxon>
        <taxon>Hexapoda</taxon>
        <taxon>Insecta</taxon>
        <taxon>Pterygota</taxon>
        <taxon>Neoptera</taxon>
        <taxon>Endopterygota</taxon>
        <taxon>Hymenoptera</taxon>
        <taxon>Apocrita</taxon>
        <taxon>Aculeata</taxon>
        <taxon>Formicoidea</taxon>
        <taxon>Formicidae</taxon>
        <taxon>Myrmicinae</taxon>
        <taxon>Trachymyrmex</taxon>
    </lineage>
</organism>
<dbReference type="Proteomes" id="UP000078541">
    <property type="component" value="Unassembled WGS sequence"/>
</dbReference>
<evidence type="ECO:0000256" key="1">
    <source>
        <dbReference type="SAM" id="MobiDB-lite"/>
    </source>
</evidence>
<protein>
    <submittedName>
        <fullName evidence="2">Uncharacterized protein</fullName>
    </submittedName>
</protein>
<accession>A0A195FDX4</accession>
<proteinExistence type="predicted"/>
<name>A0A195FDX4_9HYME</name>
<evidence type="ECO:0000313" key="2">
    <source>
        <dbReference type="EMBL" id="KYN38586.1"/>
    </source>
</evidence>
<keyword evidence="3" id="KW-1185">Reference proteome</keyword>